<feature type="compositionally biased region" description="Polar residues" evidence="1">
    <location>
        <begin position="201"/>
        <end position="212"/>
    </location>
</feature>
<keyword evidence="4" id="KW-1185">Reference proteome</keyword>
<dbReference type="PANTHER" id="PTHR13328:SF4">
    <property type="entry name" value="NEGATIVE ELONGATION FACTOR A"/>
    <property type="match status" value="1"/>
</dbReference>
<feature type="domain" description="HDAg" evidence="2">
    <location>
        <begin position="109"/>
        <end position="263"/>
    </location>
</feature>
<evidence type="ECO:0000259" key="2">
    <source>
        <dbReference type="PROSITE" id="PS51838"/>
    </source>
</evidence>
<proteinExistence type="predicted"/>
<accession>A0A922I7F7</accession>
<feature type="compositionally biased region" description="Basic and acidic residues" evidence="1">
    <location>
        <begin position="307"/>
        <end position="320"/>
    </location>
</feature>
<gene>
    <name evidence="3" type="ORF">DERF_005678</name>
</gene>
<evidence type="ECO:0000313" key="3">
    <source>
        <dbReference type="EMBL" id="KAH9522075.1"/>
    </source>
</evidence>
<reference evidence="3" key="1">
    <citation type="submission" date="2013-05" db="EMBL/GenBank/DDBJ databases">
        <authorList>
            <person name="Yim A.K.Y."/>
            <person name="Chan T.F."/>
            <person name="Ji K.M."/>
            <person name="Liu X.Y."/>
            <person name="Zhou J.W."/>
            <person name="Li R.Q."/>
            <person name="Yang K.Y."/>
            <person name="Li J."/>
            <person name="Li M."/>
            <person name="Law P.T.W."/>
            <person name="Wu Y.L."/>
            <person name="Cai Z.L."/>
            <person name="Qin H."/>
            <person name="Bao Y."/>
            <person name="Leung R.K.K."/>
            <person name="Ng P.K.S."/>
            <person name="Zou J."/>
            <person name="Zhong X.J."/>
            <person name="Ran P.X."/>
            <person name="Zhong N.S."/>
            <person name="Liu Z.G."/>
            <person name="Tsui S.K.W."/>
        </authorList>
    </citation>
    <scope>NUCLEOTIDE SEQUENCE</scope>
    <source>
        <strain evidence="3">Derf</strain>
        <tissue evidence="3">Whole organism</tissue>
    </source>
</reference>
<feature type="compositionally biased region" description="Polar residues" evidence="1">
    <location>
        <begin position="657"/>
        <end position="681"/>
    </location>
</feature>
<dbReference type="GO" id="GO:0034244">
    <property type="term" value="P:negative regulation of transcription elongation by RNA polymerase II"/>
    <property type="evidence" value="ECO:0007669"/>
    <property type="project" value="TreeGrafter"/>
</dbReference>
<dbReference type="EMBL" id="ASGP02000002">
    <property type="protein sequence ID" value="KAH9522075.1"/>
    <property type="molecule type" value="Genomic_DNA"/>
</dbReference>
<dbReference type="InterPro" id="IPR056557">
    <property type="entry name" value="NELF-A_N"/>
</dbReference>
<feature type="region of interest" description="Disordered" evidence="1">
    <location>
        <begin position="201"/>
        <end position="241"/>
    </location>
</feature>
<dbReference type="AlphaFoldDB" id="A0A922I7F7"/>
<feature type="region of interest" description="Disordered" evidence="1">
    <location>
        <begin position="503"/>
        <end position="566"/>
    </location>
</feature>
<feature type="compositionally biased region" description="Low complexity" evidence="1">
    <location>
        <begin position="523"/>
        <end position="534"/>
    </location>
</feature>
<dbReference type="InterPro" id="IPR052828">
    <property type="entry name" value="NELF-A_domain"/>
</dbReference>
<feature type="compositionally biased region" description="Low complexity" evidence="1">
    <location>
        <begin position="692"/>
        <end position="706"/>
    </location>
</feature>
<dbReference type="Proteomes" id="UP000790347">
    <property type="component" value="Unassembled WGS sequence"/>
</dbReference>
<organism evidence="3 4">
    <name type="scientific">Dermatophagoides farinae</name>
    <name type="common">American house dust mite</name>
    <dbReference type="NCBI Taxonomy" id="6954"/>
    <lineage>
        <taxon>Eukaryota</taxon>
        <taxon>Metazoa</taxon>
        <taxon>Ecdysozoa</taxon>
        <taxon>Arthropoda</taxon>
        <taxon>Chelicerata</taxon>
        <taxon>Arachnida</taxon>
        <taxon>Acari</taxon>
        <taxon>Acariformes</taxon>
        <taxon>Sarcoptiformes</taxon>
        <taxon>Astigmata</taxon>
        <taxon>Psoroptidia</taxon>
        <taxon>Analgoidea</taxon>
        <taxon>Pyroglyphidae</taxon>
        <taxon>Dermatophagoidinae</taxon>
        <taxon>Dermatophagoides</taxon>
    </lineage>
</organism>
<feature type="compositionally biased region" description="Polar residues" evidence="1">
    <location>
        <begin position="889"/>
        <end position="912"/>
    </location>
</feature>
<feature type="compositionally biased region" description="Low complexity" evidence="1">
    <location>
        <begin position="1"/>
        <end position="14"/>
    </location>
</feature>
<dbReference type="InterPro" id="IPR037517">
    <property type="entry name" value="HDAG_dom"/>
</dbReference>
<evidence type="ECO:0000313" key="4">
    <source>
        <dbReference type="Proteomes" id="UP000790347"/>
    </source>
</evidence>
<feature type="compositionally biased region" description="Low complexity" evidence="1">
    <location>
        <begin position="321"/>
        <end position="333"/>
    </location>
</feature>
<dbReference type="GO" id="GO:0032021">
    <property type="term" value="C:NELF complex"/>
    <property type="evidence" value="ECO:0007669"/>
    <property type="project" value="TreeGrafter"/>
</dbReference>
<feature type="compositionally biased region" description="Polar residues" evidence="1">
    <location>
        <begin position="383"/>
        <end position="402"/>
    </location>
</feature>
<feature type="region of interest" description="Disordered" evidence="1">
    <location>
        <begin position="433"/>
        <end position="453"/>
    </location>
</feature>
<feature type="region of interest" description="Disordered" evidence="1">
    <location>
        <begin position="1"/>
        <end position="21"/>
    </location>
</feature>
<feature type="region of interest" description="Disordered" evidence="1">
    <location>
        <begin position="298"/>
        <end position="340"/>
    </location>
</feature>
<feature type="compositionally biased region" description="Low complexity" evidence="1">
    <location>
        <begin position="641"/>
        <end position="656"/>
    </location>
</feature>
<feature type="compositionally biased region" description="Low complexity" evidence="1">
    <location>
        <begin position="246"/>
        <end position="255"/>
    </location>
</feature>
<feature type="compositionally biased region" description="Low complexity" evidence="1">
    <location>
        <begin position="433"/>
        <end position="445"/>
    </location>
</feature>
<dbReference type="PANTHER" id="PTHR13328">
    <property type="entry name" value="NEGATIVE ELONGATION FACTOR A NELF-A"/>
    <property type="match status" value="1"/>
</dbReference>
<comment type="caution">
    <text evidence="3">The sequence shown here is derived from an EMBL/GenBank/DDBJ whole genome shotgun (WGS) entry which is preliminary data.</text>
</comment>
<feature type="region of interest" description="Disordered" evidence="1">
    <location>
        <begin position="365"/>
        <end position="402"/>
    </location>
</feature>
<dbReference type="OrthoDB" id="2135488at2759"/>
<evidence type="ECO:0000256" key="1">
    <source>
        <dbReference type="SAM" id="MobiDB-lite"/>
    </source>
</evidence>
<feature type="region of interest" description="Disordered" evidence="1">
    <location>
        <begin position="246"/>
        <end position="265"/>
    </location>
</feature>
<name>A0A922I7F7_DERFA</name>
<feature type="compositionally biased region" description="Low complexity" evidence="1">
    <location>
        <begin position="544"/>
        <end position="565"/>
    </location>
</feature>
<feature type="region of interest" description="Disordered" evidence="1">
    <location>
        <begin position="639"/>
        <end position="706"/>
    </location>
</feature>
<feature type="compositionally biased region" description="Low complexity" evidence="1">
    <location>
        <begin position="873"/>
        <end position="888"/>
    </location>
</feature>
<dbReference type="PROSITE" id="PS51838">
    <property type="entry name" value="HDAG"/>
    <property type="match status" value="1"/>
</dbReference>
<feature type="region of interest" description="Disordered" evidence="1">
    <location>
        <begin position="872"/>
        <end position="912"/>
    </location>
</feature>
<dbReference type="Pfam" id="PF23553">
    <property type="entry name" value="NELF-A_N"/>
    <property type="match status" value="1"/>
</dbReference>
<sequence>MASSSSNHVGPSSSTGNRLMPSLSNPGDIAVWLHNKLSSDDIWSDKSSIISQLNADMLTTIKSCFTELQLNVKLKLLLSFLHLPKRNLDDWKNELEDLIRIATDDSDPWVSVVAELLENYPRHGSIDLDPTSSSFSELSSELKKLVKKQDQKILPLESLFLNRWAFHSQFGQPAQPVKHFQLKRKAKSATLRAELLQKATDLSSGRRPSTGPTVPIRCRGLNSSDSTPYKGIPSRNNFGSYSNSSFKSGLSRLSSTPGGYAGGSRSARLAASNIGSSGMKRDGGIVLLDIYEAPSATNQRDLKRQRKDKEKEKQQEKSEKQQQQASSSATSSTTPTVTLSSSNISITKLTSTSSIDDDHFVERQSFQQKSDDSTTKTNITTTPLQASRNSLLNRNDSVDNGNESTVIRTATIQSVVQENLSKFQNTKNVDNIIPSQQSHSQPQNSLMSNTSNQLPSFNQQRQILASKSTPDYAAGLTPVQSTSVITTAPTNLKMTDSRINQQMSESTPVQSLTQSSSSLYHEQQPQQQQQQSSPLKTTTQSMYQQNQNSSNQFNNNQQQQQQQPQITNIRTPAGSSQFTMLNQSLMAQRSQSKQQQQPQQSDIRVPLQQQMLAYQQQQQNRNSNFTSNVQQLQQNPYRNLPQQSQTSPSTQQFAQQGRPTPSSFGQQNRPQSQQQAFQTSFGMYDGPPPPSQQQQQQPRLPQSTLSLQGLSPSAEQLMREITNKFPHLNPQILKTIYDFLNGCPNPSPELGPQRQFRLGETIELRKRLPDQPETRLIVETQLLIDYDKKTCKKLENLKTLPDFRTVGIVGNPHQQQQFNLQSGQGGGMPIRMFQTVGPRGGLSTVVGTPRMMMTSNRAGVPVTFMAINPSFLQQSQQQHQQQQQQQQQVPSTTGNQSPTTPAMQYSHLQQRV</sequence>
<feature type="compositionally biased region" description="Polar residues" evidence="1">
    <location>
        <begin position="503"/>
        <end position="521"/>
    </location>
</feature>
<reference evidence="3" key="2">
    <citation type="journal article" date="2022" name="Res Sq">
        <title>Comparative Genomics Reveals Insights into the Divergent Evolution of Astigmatic Mites and Household Pest Adaptations.</title>
        <authorList>
            <person name="Xiong Q."/>
            <person name="Wan A.T.-Y."/>
            <person name="Liu X.-Y."/>
            <person name="Fung C.S.-H."/>
            <person name="Xiao X."/>
            <person name="Malainual N."/>
            <person name="Hou J."/>
            <person name="Wang L."/>
            <person name="Wang M."/>
            <person name="Yang K."/>
            <person name="Cui Y."/>
            <person name="Leung E."/>
            <person name="Nong W."/>
            <person name="Shin S.-K."/>
            <person name="Au S."/>
            <person name="Jeong K.Y."/>
            <person name="Chew F.T."/>
            <person name="Hui J."/>
            <person name="Leung T.F."/>
            <person name="Tungtrongchitr A."/>
            <person name="Zhong N."/>
            <person name="Liu Z."/>
            <person name="Tsui S."/>
        </authorList>
    </citation>
    <scope>NUCLEOTIDE SEQUENCE</scope>
    <source>
        <strain evidence="3">Derf</strain>
        <tissue evidence="3">Whole organism</tissue>
    </source>
</reference>
<protein>
    <recommendedName>
        <fullName evidence="2">HDAg domain-containing protein</fullName>
    </recommendedName>
</protein>